<evidence type="ECO:0000313" key="7">
    <source>
        <dbReference type="EnsemblMetazoa" id="ASTEI00991-PA"/>
    </source>
</evidence>
<keyword evidence="8" id="KW-1185">Reference proteome</keyword>
<name>A0A182XXQ5_ANOST</name>
<dbReference type="OMA" id="WQFDVEI"/>
<keyword evidence="3" id="KW-0132">Cell division</keyword>
<comment type="subcellular location">
    <subcellularLocation>
        <location evidence="1">Nucleus</location>
    </subcellularLocation>
</comment>
<dbReference type="GO" id="GO:0000776">
    <property type="term" value="C:kinetochore"/>
    <property type="evidence" value="ECO:0007669"/>
    <property type="project" value="TreeGrafter"/>
</dbReference>
<dbReference type="GO" id="GO:0005737">
    <property type="term" value="C:cytoplasm"/>
    <property type="evidence" value="ECO:0007669"/>
    <property type="project" value="TreeGrafter"/>
</dbReference>
<evidence type="ECO:0000256" key="1">
    <source>
        <dbReference type="ARBA" id="ARBA00004123"/>
    </source>
</evidence>
<dbReference type="SUPFAM" id="SSF56019">
    <property type="entry name" value="The spindle assembly checkpoint protein mad2"/>
    <property type="match status" value="1"/>
</dbReference>
<dbReference type="Pfam" id="PF02301">
    <property type="entry name" value="HORMA"/>
    <property type="match status" value="1"/>
</dbReference>
<dbReference type="InterPro" id="IPR003511">
    <property type="entry name" value="HORMA_dom"/>
</dbReference>
<evidence type="ECO:0000256" key="4">
    <source>
        <dbReference type="ARBA" id="ARBA00022776"/>
    </source>
</evidence>
<dbReference type="PANTHER" id="PTHR11842:SF11">
    <property type="entry name" value="MITOTIC SPINDLE ASSEMBLY CHECKPOINT PROTEIN MAD2A"/>
    <property type="match status" value="1"/>
</dbReference>
<evidence type="ECO:0000256" key="2">
    <source>
        <dbReference type="ARBA" id="ARBA00010348"/>
    </source>
</evidence>
<dbReference type="EnsemblMetazoa" id="ASTEI00991-RA">
    <property type="protein sequence ID" value="ASTEI00991-PA"/>
    <property type="gene ID" value="ASTEI00991"/>
</dbReference>
<reference evidence="7" key="2">
    <citation type="submission" date="2020-05" db="UniProtKB">
        <authorList>
            <consortium name="EnsemblMetazoa"/>
        </authorList>
    </citation>
    <scope>IDENTIFICATION</scope>
    <source>
        <strain evidence="7">Indian</strain>
    </source>
</reference>
<dbReference type="PANTHER" id="PTHR11842">
    <property type="entry name" value="MITOTIC SPINDLE ASSEMBLY CHECKPOINT PROTEIN MAD2"/>
    <property type="match status" value="1"/>
</dbReference>
<sequence>MTTSNDHSITLQGSAAIIHEYLKYSINSIIFQRGIYPSCDFLQEEYNGIPMMVSRDDRIKTYIDNMIGKVQDLIMKKMITKVTVCIITVAKQEIIERWDFNITPQYDDDDAGGEHGTVAPTANKPLAKIQKEIRDVMRQIIATISFLPCLEERCSFDIMLHTASNVFEEMPVMCKDFLEEDIESIEIANAQTVQLKAFSTGVNQVDTKVVYRTFDG</sequence>
<evidence type="ECO:0000256" key="6">
    <source>
        <dbReference type="ARBA" id="ARBA00023306"/>
    </source>
</evidence>
<evidence type="ECO:0000256" key="5">
    <source>
        <dbReference type="ARBA" id="ARBA00023242"/>
    </source>
</evidence>
<dbReference type="GO" id="GO:0051301">
    <property type="term" value="P:cell division"/>
    <property type="evidence" value="ECO:0007669"/>
    <property type="project" value="UniProtKB-KW"/>
</dbReference>
<dbReference type="VEuPathDB" id="VectorBase:ASTEI00991"/>
<evidence type="ECO:0000313" key="8">
    <source>
        <dbReference type="Proteomes" id="UP000076408"/>
    </source>
</evidence>
<protein>
    <submittedName>
        <fullName evidence="7">Uncharacterized protein</fullName>
    </submittedName>
</protein>
<dbReference type="VEuPathDB" id="VectorBase:ASTE010548"/>
<dbReference type="GO" id="GO:0007094">
    <property type="term" value="P:mitotic spindle assembly checkpoint signaling"/>
    <property type="evidence" value="ECO:0007669"/>
    <property type="project" value="TreeGrafter"/>
</dbReference>
<dbReference type="PROSITE" id="PS50815">
    <property type="entry name" value="HORMA"/>
    <property type="match status" value="1"/>
</dbReference>
<keyword evidence="4" id="KW-0498">Mitosis</keyword>
<dbReference type="STRING" id="30069.A0A182XXQ5"/>
<dbReference type="Proteomes" id="UP000076408">
    <property type="component" value="Unassembled WGS sequence"/>
</dbReference>
<comment type="similarity">
    <text evidence="2">Belongs to the MAD2 family.</text>
</comment>
<dbReference type="AlphaFoldDB" id="A0A182XXQ5"/>
<dbReference type="GO" id="GO:0005654">
    <property type="term" value="C:nucleoplasm"/>
    <property type="evidence" value="ECO:0007669"/>
    <property type="project" value="TreeGrafter"/>
</dbReference>
<accession>A0A182XXQ5</accession>
<keyword evidence="5" id="KW-0539">Nucleus</keyword>
<dbReference type="VEuPathDB" id="VectorBase:ASTEI20_036781"/>
<dbReference type="Gene3D" id="3.30.900.10">
    <property type="entry name" value="HORMA domain"/>
    <property type="match status" value="1"/>
</dbReference>
<dbReference type="InterPro" id="IPR036570">
    <property type="entry name" value="HORMA_dom_sf"/>
</dbReference>
<keyword evidence="6" id="KW-0131">Cell cycle</keyword>
<proteinExistence type="inferred from homology"/>
<evidence type="ECO:0000256" key="3">
    <source>
        <dbReference type="ARBA" id="ARBA00022618"/>
    </source>
</evidence>
<reference evidence="8" key="1">
    <citation type="journal article" date="2014" name="Genome Biol.">
        <title>Genome analysis of a major urban malaria vector mosquito, Anopheles stephensi.</title>
        <authorList>
            <person name="Jiang X."/>
            <person name="Peery A."/>
            <person name="Hall A.B."/>
            <person name="Sharma A."/>
            <person name="Chen X.G."/>
            <person name="Waterhouse R.M."/>
            <person name="Komissarov A."/>
            <person name="Riehle M.M."/>
            <person name="Shouche Y."/>
            <person name="Sharakhova M.V."/>
            <person name="Lawson D."/>
            <person name="Pakpour N."/>
            <person name="Arensburger P."/>
            <person name="Davidson V.L."/>
            <person name="Eiglmeier K."/>
            <person name="Emrich S."/>
            <person name="George P."/>
            <person name="Kennedy R.C."/>
            <person name="Mane S.P."/>
            <person name="Maslen G."/>
            <person name="Oringanje C."/>
            <person name="Qi Y."/>
            <person name="Settlage R."/>
            <person name="Tojo M."/>
            <person name="Tubio J.M."/>
            <person name="Unger M.F."/>
            <person name="Wang B."/>
            <person name="Vernick K.D."/>
            <person name="Ribeiro J.M."/>
            <person name="James A.A."/>
            <person name="Michel K."/>
            <person name="Riehle M.A."/>
            <person name="Luckhart S."/>
            <person name="Sharakhov I.V."/>
            <person name="Tu Z."/>
        </authorList>
    </citation>
    <scope>NUCLEOTIDE SEQUENCE [LARGE SCALE GENOMIC DNA]</scope>
    <source>
        <strain evidence="8">Indian</strain>
    </source>
</reference>
<dbReference type="InterPro" id="IPR045091">
    <property type="entry name" value="Mad2-like"/>
</dbReference>
<organism evidence="7 8">
    <name type="scientific">Anopheles stephensi</name>
    <name type="common">Indo-Pakistan malaria mosquito</name>
    <dbReference type="NCBI Taxonomy" id="30069"/>
    <lineage>
        <taxon>Eukaryota</taxon>
        <taxon>Metazoa</taxon>
        <taxon>Ecdysozoa</taxon>
        <taxon>Arthropoda</taxon>
        <taxon>Hexapoda</taxon>
        <taxon>Insecta</taxon>
        <taxon>Pterygota</taxon>
        <taxon>Neoptera</taxon>
        <taxon>Endopterygota</taxon>
        <taxon>Diptera</taxon>
        <taxon>Nematocera</taxon>
        <taxon>Culicoidea</taxon>
        <taxon>Culicidae</taxon>
        <taxon>Anophelinae</taxon>
        <taxon>Anopheles</taxon>
    </lineage>
</organism>